<dbReference type="GO" id="GO:0017038">
    <property type="term" value="P:protein import"/>
    <property type="evidence" value="ECO:0007669"/>
    <property type="project" value="InterPro"/>
</dbReference>
<keyword evidence="4 5" id="KW-0574">Periplasm</keyword>
<sequence length="435" mass="47813">MIMRATFLIATLVAGLGVAVLPARAVVEIDINKGVVEPLPIAITEFISADGKGAEIASVVEADLRRSGLFAPIEKGAFIEKISNPDAAPRFQDWTVINAQALVTGKVSETPDGRLRAEFRLWDTYAGQQLIGEQFFTSKDKWRRVAHIIADAIYQRLTGETGYFDTRIVYVDESGPRNNRVKRLAIMDQDGANQRFLTDGRAIVLTPRFSPTRQEITYMSYEGGQPQVYLLQLETGQRELVGNFPGMTFAPRFSPNGQQIVMSLLRDDGNSNIFAMDLRSRNTTRLTTSNAIDTSPSYSPDGSQIVFTSDRGGRAQIYVMSASGGDPKRISFGDGTYSTPVWSPRGDLIAFTKQTRGEFQIGVMRTDGSGERILSSGFLQEGPTWAPNGRVVMFFRQPAGSAGPQLYSIDLTGRNEQKIPTANYGSDPAWSPLLE</sequence>
<accession>A0A1H4JZ28</accession>
<comment type="function">
    <text evidence="5">Part of the Tol-Pal system, which plays a role in outer membrane invagination during cell division and is important for maintaining outer membrane integrity.</text>
</comment>
<dbReference type="Proteomes" id="UP000199064">
    <property type="component" value="Unassembled WGS sequence"/>
</dbReference>
<dbReference type="Pfam" id="PF07676">
    <property type="entry name" value="PD40"/>
    <property type="match status" value="4"/>
</dbReference>
<organism evidence="7 8">
    <name type="scientific">Nitratireductor aquibiodomus</name>
    <dbReference type="NCBI Taxonomy" id="204799"/>
    <lineage>
        <taxon>Bacteria</taxon>
        <taxon>Pseudomonadati</taxon>
        <taxon>Pseudomonadota</taxon>
        <taxon>Alphaproteobacteria</taxon>
        <taxon>Hyphomicrobiales</taxon>
        <taxon>Phyllobacteriaceae</taxon>
        <taxon>Nitratireductor</taxon>
    </lineage>
</organism>
<dbReference type="InterPro" id="IPR011042">
    <property type="entry name" value="6-blade_b-propeller_TolB-like"/>
</dbReference>
<protein>
    <recommendedName>
        <fullName evidence="5">Tol-Pal system protein TolB</fullName>
    </recommendedName>
</protein>
<dbReference type="PANTHER" id="PTHR36842">
    <property type="entry name" value="PROTEIN TOLB HOMOLOG"/>
    <property type="match status" value="1"/>
</dbReference>
<evidence type="ECO:0000256" key="1">
    <source>
        <dbReference type="ARBA" id="ARBA00004418"/>
    </source>
</evidence>
<comment type="similarity">
    <text evidence="2 5">Belongs to the TolB family.</text>
</comment>
<dbReference type="InterPro" id="IPR007195">
    <property type="entry name" value="TolB_N"/>
</dbReference>
<dbReference type="HAMAP" id="MF_00671">
    <property type="entry name" value="TolB"/>
    <property type="match status" value="1"/>
</dbReference>
<evidence type="ECO:0000256" key="3">
    <source>
        <dbReference type="ARBA" id="ARBA00022729"/>
    </source>
</evidence>
<dbReference type="InterPro" id="IPR011659">
    <property type="entry name" value="WD40"/>
</dbReference>
<evidence type="ECO:0000313" key="8">
    <source>
        <dbReference type="Proteomes" id="UP000199064"/>
    </source>
</evidence>
<keyword evidence="8" id="KW-1185">Reference proteome</keyword>
<dbReference type="SUPFAM" id="SSF69304">
    <property type="entry name" value="Tricorn protease N-terminal domain"/>
    <property type="match status" value="1"/>
</dbReference>
<dbReference type="Gene3D" id="2.120.10.30">
    <property type="entry name" value="TolB, C-terminal domain"/>
    <property type="match status" value="1"/>
</dbReference>
<keyword evidence="5" id="KW-0132">Cell division</keyword>
<evidence type="ECO:0000256" key="5">
    <source>
        <dbReference type="HAMAP-Rule" id="MF_00671"/>
    </source>
</evidence>
<evidence type="ECO:0000256" key="2">
    <source>
        <dbReference type="ARBA" id="ARBA00009820"/>
    </source>
</evidence>
<evidence type="ECO:0000313" key="7">
    <source>
        <dbReference type="EMBL" id="SEB51407.1"/>
    </source>
</evidence>
<dbReference type="PANTHER" id="PTHR36842:SF1">
    <property type="entry name" value="PROTEIN TOLB"/>
    <property type="match status" value="1"/>
</dbReference>
<dbReference type="InterPro" id="IPR014167">
    <property type="entry name" value="Tol-Pal_TolB"/>
</dbReference>
<comment type="subunit">
    <text evidence="5">The Tol-Pal system is composed of five core proteins: the inner membrane proteins TolA, TolQ and TolR, the periplasmic protein TolB and the outer membrane protein Pal. They form a network linking the inner and outer membranes and the peptidoglycan layer.</text>
</comment>
<name>A0A1H4JZ28_9HYPH</name>
<dbReference type="GO" id="GO:0042597">
    <property type="term" value="C:periplasmic space"/>
    <property type="evidence" value="ECO:0007669"/>
    <property type="project" value="UniProtKB-SubCell"/>
</dbReference>
<evidence type="ECO:0000256" key="4">
    <source>
        <dbReference type="ARBA" id="ARBA00022764"/>
    </source>
</evidence>
<dbReference type="RefSeq" id="WP_244423305.1">
    <property type="nucleotide sequence ID" value="NZ_FNSL01000001.1"/>
</dbReference>
<dbReference type="NCBIfam" id="TIGR02800">
    <property type="entry name" value="propeller_TolB"/>
    <property type="match status" value="1"/>
</dbReference>
<reference evidence="8" key="1">
    <citation type="submission" date="2016-10" db="EMBL/GenBank/DDBJ databases">
        <authorList>
            <person name="Varghese N."/>
            <person name="Submissions S."/>
        </authorList>
    </citation>
    <scope>NUCLEOTIDE SEQUENCE [LARGE SCALE GENOMIC DNA]</scope>
    <source>
        <strain evidence="8">ES.061</strain>
    </source>
</reference>
<proteinExistence type="inferred from homology"/>
<comment type="subcellular location">
    <subcellularLocation>
        <location evidence="1 5">Periplasm</location>
    </subcellularLocation>
</comment>
<dbReference type="GO" id="GO:0051301">
    <property type="term" value="P:cell division"/>
    <property type="evidence" value="ECO:0007669"/>
    <property type="project" value="UniProtKB-UniRule"/>
</dbReference>
<dbReference type="Pfam" id="PF04052">
    <property type="entry name" value="TolB_N"/>
    <property type="match status" value="1"/>
</dbReference>
<dbReference type="Gene3D" id="3.40.50.10070">
    <property type="entry name" value="TolB, N-terminal domain"/>
    <property type="match status" value="1"/>
</dbReference>
<dbReference type="AlphaFoldDB" id="A0A1H4JZ28"/>
<keyword evidence="5" id="KW-0131">Cell cycle</keyword>
<dbReference type="SUPFAM" id="SSF52964">
    <property type="entry name" value="TolB, N-terminal domain"/>
    <property type="match status" value="1"/>
</dbReference>
<dbReference type="EMBL" id="FNSL01000001">
    <property type="protein sequence ID" value="SEB51407.1"/>
    <property type="molecule type" value="Genomic_DNA"/>
</dbReference>
<feature type="domain" description="TolB N-terminal" evidence="6">
    <location>
        <begin position="28"/>
        <end position="130"/>
    </location>
</feature>
<evidence type="ECO:0000259" key="6">
    <source>
        <dbReference type="Pfam" id="PF04052"/>
    </source>
</evidence>
<keyword evidence="3 5" id="KW-0732">Signal</keyword>
<gene>
    <name evidence="5" type="primary">tolB</name>
    <name evidence="7" type="ORF">SAMN05216452_1813</name>
</gene>